<dbReference type="Proteomes" id="UP000192374">
    <property type="component" value="Unassembled WGS sequence"/>
</dbReference>
<reference evidence="1" key="3">
    <citation type="submission" date="2020-02" db="EMBL/GenBank/DDBJ databases">
        <authorList>
            <person name="Matsumoto Y."/>
            <person name="Motooka D."/>
            <person name="Nakamura S."/>
        </authorList>
    </citation>
    <scope>NUCLEOTIDE SEQUENCE</scope>
    <source>
        <strain evidence="1">JCM 16367</strain>
    </source>
</reference>
<evidence type="ECO:0000313" key="1">
    <source>
        <dbReference type="EMBL" id="BBY06343.1"/>
    </source>
</evidence>
<dbReference type="EMBL" id="AP022583">
    <property type="protein sequence ID" value="BBY06343.1"/>
    <property type="molecule type" value="Genomic_DNA"/>
</dbReference>
<protein>
    <recommendedName>
        <fullName evidence="5">GNAT family N-acetyltransferase</fullName>
    </recommendedName>
</protein>
<proteinExistence type="predicted"/>
<evidence type="ECO:0000313" key="4">
    <source>
        <dbReference type="Proteomes" id="UP000466894"/>
    </source>
</evidence>
<accession>A0A7I7PCJ7</accession>
<reference evidence="2 3" key="1">
    <citation type="submission" date="2017-02" db="EMBL/GenBank/DDBJ databases">
        <title>The new phylogeny of genus Mycobacterium.</title>
        <authorList>
            <person name="Tortoli E."/>
            <person name="Trovato A."/>
            <person name="Cirillo D.M."/>
        </authorList>
    </citation>
    <scope>NUCLEOTIDE SEQUENCE [LARGE SCALE GENOMIC DNA]</scope>
    <source>
        <strain evidence="2 3">DSM 45145</strain>
    </source>
</reference>
<dbReference type="KEGG" id="mnv:MNVI_16610"/>
<evidence type="ECO:0000313" key="2">
    <source>
        <dbReference type="EMBL" id="ORB13705.1"/>
    </source>
</evidence>
<dbReference type="Proteomes" id="UP000466894">
    <property type="component" value="Chromosome"/>
</dbReference>
<dbReference type="EMBL" id="MVIC01000022">
    <property type="protein sequence ID" value="ORB13705.1"/>
    <property type="molecule type" value="Genomic_DNA"/>
</dbReference>
<dbReference type="AlphaFoldDB" id="A0A7I7PCJ7"/>
<organism evidence="1 4">
    <name type="scientific">Mycobacterium noviomagense</name>
    <dbReference type="NCBI Taxonomy" id="459858"/>
    <lineage>
        <taxon>Bacteria</taxon>
        <taxon>Bacillati</taxon>
        <taxon>Actinomycetota</taxon>
        <taxon>Actinomycetes</taxon>
        <taxon>Mycobacteriales</taxon>
        <taxon>Mycobacteriaceae</taxon>
        <taxon>Mycobacterium</taxon>
    </lineage>
</organism>
<reference evidence="1 4" key="2">
    <citation type="journal article" date="2019" name="Emerg. Microbes Infect.">
        <title>Comprehensive subspecies identification of 175 nontuberculous mycobacteria species based on 7547 genomic profiles.</title>
        <authorList>
            <person name="Matsumoto Y."/>
            <person name="Kinjo T."/>
            <person name="Motooka D."/>
            <person name="Nabeya D."/>
            <person name="Jung N."/>
            <person name="Uechi K."/>
            <person name="Horii T."/>
            <person name="Iida T."/>
            <person name="Fujita J."/>
            <person name="Nakamura S."/>
        </authorList>
    </citation>
    <scope>NUCLEOTIDE SEQUENCE [LARGE SCALE GENOMIC DNA]</scope>
    <source>
        <strain evidence="1 4">JCM 16367</strain>
    </source>
</reference>
<sequence length="61" mass="6883">MLVRREQPHPGAQLRFTDLEGSLTGVYHRPAPADLAYVEALYTARPHGMLDPQHENTGWLT</sequence>
<evidence type="ECO:0000313" key="3">
    <source>
        <dbReference type="Proteomes" id="UP000192374"/>
    </source>
</evidence>
<evidence type="ECO:0008006" key="5">
    <source>
        <dbReference type="Google" id="ProtNLM"/>
    </source>
</evidence>
<keyword evidence="3" id="KW-1185">Reference proteome</keyword>
<name>A0A7I7PCJ7_9MYCO</name>
<gene>
    <name evidence="2" type="ORF">BST37_12870</name>
    <name evidence="1" type="ORF">MNVI_16610</name>
</gene>